<dbReference type="Proteomes" id="UP001165962">
    <property type="component" value="Unassembled WGS sequence"/>
</dbReference>
<evidence type="ECO:0000313" key="3">
    <source>
        <dbReference type="Proteomes" id="UP001165962"/>
    </source>
</evidence>
<dbReference type="Gene3D" id="3.30.379.10">
    <property type="entry name" value="Chitobiase/beta-hexosaminidase domain 2-like"/>
    <property type="match status" value="1"/>
</dbReference>
<name>A0ABX0J865_9BACL</name>
<dbReference type="InterPro" id="IPR029018">
    <property type="entry name" value="Hex-like_dom2"/>
</dbReference>
<comment type="caution">
    <text evidence="2">The sequence shown here is derived from an EMBL/GenBank/DDBJ whole genome shotgun (WGS) entry which is preliminary data.</text>
</comment>
<gene>
    <name evidence="2" type="ORF">G9U52_21100</name>
</gene>
<sequence length="829" mass="93498">MAMKPTIDLTTAVVVSAESASGAEAKAVQVLIEEIAKRTDVTLRHTYDKRDTQNAGADECPSPSAHLTPHIIVGTWASLAGLANLGNLTSFASETITATEALPALVGSLQPEGYVLQAVSTAGLATVFIIGADARGVLYGVGKFLRKALLKQQSIRFDEAYKEASSPRYPIRGHQLGYRPKTNAYDAWTVEQYEQYIRELALFGANSIEIMPPRTDDDAIGPLMKVDPSEMMIQLSAIIDSYGMHVWIWYPNMADDYADPQVRQLELAEREEIFSKLSRIDAVMIPGSDPGGMHPDPLFEWSEEMSQLLRRYHPAASIWLSPQVMKYEPRPWLEAFYKQVEREPEWLGGVVFGPHVDESLPDYRARIPQKYQIRRYEDITHNFHCQYPVVDWDLSLALTAGRESYNPRPLAQKHIHNVFAPYADGNISYSEGINDDVNKFIWSDQDWNSDTPVIETLRDFARLFIGCDYAETVAQGLMALEANWVGPLIVNDHVEVTLQQWTQLEEDAPPQVLNNYRFQMGLLRAYYDAYVKRRLIYETELEYKAKDALRGARSSGSLAALERVGQLLQLSVTEPVAQDYKQRCSDLADDLFANIGSQLTVERHFAISVGRGAFMDTIDVPLNNANWLYTQCRLIKELADEEARLAQIRQLLNRTNPGPGGYYDNLGSSSSANRVDPGRGWEVDPGYLYSPRTAPSIYLLEMKKEKQDALGGIPLAWVNHINTLTDTPIHVTYDHLDPHSSYTVKVVYVGDTVDAELSRDYWASMMANDRYLLQDEVRIKQGMATTHESPIPQEAHADGKLKLTFQRTRGFKRLNIAEIWILRQHSIQA</sequence>
<keyword evidence="3" id="KW-1185">Reference proteome</keyword>
<evidence type="ECO:0000256" key="1">
    <source>
        <dbReference type="ARBA" id="ARBA00022801"/>
    </source>
</evidence>
<evidence type="ECO:0008006" key="4">
    <source>
        <dbReference type="Google" id="ProtNLM"/>
    </source>
</evidence>
<accession>A0ABX0J865</accession>
<dbReference type="SUPFAM" id="SSF55545">
    <property type="entry name" value="beta-N-acetylhexosaminidase-like domain"/>
    <property type="match status" value="1"/>
</dbReference>
<dbReference type="RefSeq" id="WP_166152642.1">
    <property type="nucleotide sequence ID" value="NZ_JAAOIW010000008.1"/>
</dbReference>
<dbReference type="EMBL" id="JAAOIW010000008">
    <property type="protein sequence ID" value="NHN32342.1"/>
    <property type="molecule type" value="Genomic_DNA"/>
</dbReference>
<keyword evidence="1" id="KW-0378">Hydrolase</keyword>
<protein>
    <recommendedName>
        <fullName evidence="4">Alpha glucuronidase N-terminal domain-containing protein</fullName>
    </recommendedName>
</protein>
<proteinExistence type="predicted"/>
<evidence type="ECO:0000313" key="2">
    <source>
        <dbReference type="EMBL" id="NHN32342.1"/>
    </source>
</evidence>
<reference evidence="2" key="1">
    <citation type="submission" date="2020-03" db="EMBL/GenBank/DDBJ databases">
        <title>Draft sequencing of Paenibacilllus sp. S3N08.</title>
        <authorList>
            <person name="Kim D.-U."/>
        </authorList>
    </citation>
    <scope>NUCLEOTIDE SEQUENCE</scope>
    <source>
        <strain evidence="2">S3N08</strain>
    </source>
</reference>
<organism evidence="2 3">
    <name type="scientific">Paenibacillus agricola</name>
    <dbReference type="NCBI Taxonomy" id="2716264"/>
    <lineage>
        <taxon>Bacteria</taxon>
        <taxon>Bacillati</taxon>
        <taxon>Bacillota</taxon>
        <taxon>Bacilli</taxon>
        <taxon>Bacillales</taxon>
        <taxon>Paenibacillaceae</taxon>
        <taxon>Paenibacillus</taxon>
    </lineage>
</organism>